<evidence type="ECO:0000313" key="6">
    <source>
        <dbReference type="EMBL" id="CAD5220916.1"/>
    </source>
</evidence>
<dbReference type="SMART" id="SM00015">
    <property type="entry name" value="IQ"/>
    <property type="match status" value="6"/>
</dbReference>
<comment type="subcellular location">
    <subcellularLocation>
        <location evidence="1">Cytoplasm</location>
    </subcellularLocation>
</comment>
<evidence type="ECO:0000313" key="7">
    <source>
        <dbReference type="Proteomes" id="UP000614601"/>
    </source>
</evidence>
<dbReference type="GO" id="GO:0051295">
    <property type="term" value="P:establishment of meiotic spindle localization"/>
    <property type="evidence" value="ECO:0007669"/>
    <property type="project" value="TreeGrafter"/>
</dbReference>
<dbReference type="GO" id="GO:0005737">
    <property type="term" value="C:cytoplasm"/>
    <property type="evidence" value="ECO:0007669"/>
    <property type="project" value="UniProtKB-SubCell"/>
</dbReference>
<dbReference type="GO" id="GO:0000278">
    <property type="term" value="P:mitotic cell cycle"/>
    <property type="evidence" value="ECO:0007669"/>
    <property type="project" value="TreeGrafter"/>
</dbReference>
<protein>
    <submittedName>
        <fullName evidence="6">Uncharacterized protein</fullName>
    </submittedName>
</protein>
<dbReference type="OrthoDB" id="5870774at2759"/>
<keyword evidence="2" id="KW-0963">Cytoplasm</keyword>
<keyword evidence="4" id="KW-0112">Calmodulin-binding</keyword>
<dbReference type="Pfam" id="PF00612">
    <property type="entry name" value="IQ"/>
    <property type="match status" value="6"/>
</dbReference>
<dbReference type="EMBL" id="CAJFDH010000004">
    <property type="protein sequence ID" value="CAD5220916.1"/>
    <property type="molecule type" value="Genomic_DNA"/>
</dbReference>
<dbReference type="Proteomes" id="UP000614601">
    <property type="component" value="Unassembled WGS sequence"/>
</dbReference>
<evidence type="ECO:0000256" key="1">
    <source>
        <dbReference type="ARBA" id="ARBA00004496"/>
    </source>
</evidence>
<dbReference type="PANTHER" id="PTHR22706:SF1">
    <property type="entry name" value="ASSEMBLY FACTOR FOR SPINDLE MICROTUBULES"/>
    <property type="match status" value="1"/>
</dbReference>
<feature type="region of interest" description="Disordered" evidence="5">
    <location>
        <begin position="293"/>
        <end position="317"/>
    </location>
</feature>
<dbReference type="InterPro" id="IPR027417">
    <property type="entry name" value="P-loop_NTPase"/>
</dbReference>
<dbReference type="SUPFAM" id="SSF52540">
    <property type="entry name" value="P-loop containing nucleoside triphosphate hydrolases"/>
    <property type="match status" value="1"/>
</dbReference>
<dbReference type="GO" id="GO:0007051">
    <property type="term" value="P:spindle organization"/>
    <property type="evidence" value="ECO:0007669"/>
    <property type="project" value="TreeGrafter"/>
</dbReference>
<dbReference type="GO" id="GO:0000922">
    <property type="term" value="C:spindle pole"/>
    <property type="evidence" value="ECO:0007669"/>
    <property type="project" value="TreeGrafter"/>
</dbReference>
<keyword evidence="3" id="KW-0677">Repeat</keyword>
<comment type="caution">
    <text evidence="6">The sequence shown here is derived from an EMBL/GenBank/DDBJ whole genome shotgun (WGS) entry which is preliminary data.</text>
</comment>
<evidence type="ECO:0000256" key="3">
    <source>
        <dbReference type="ARBA" id="ARBA00022737"/>
    </source>
</evidence>
<sequence>MLLMELEHTHLDDRRVRQEEQAAVVIQRFYRTQRGLRQQKLEHAAIVLQSHIRRFLAMRRYERMRRMYSAGRPIDEEELREGAEADQLEAFELLHSVIENPGQFDISERDQKLQNIYKRSEDRAATKIQRFYRSQRQQKLDKAAIVLQSHIRRFLAVRRYNRMKTARLEAPKQNIEIQITAPTEEAQPQNDRLFDRESTPEVEEAAKKIQRFYRSHRHHMHKRLNNAATVIQSYIRRYLAQKRVQRMKMDMNMEQNAISNGGNLDFEANLDDTNLEKAATKIQSVWRGFSTRRKLSNTNPPFQEQDSNVTLPQIPLS</sequence>
<keyword evidence="7" id="KW-1185">Reference proteome</keyword>
<evidence type="ECO:0000256" key="2">
    <source>
        <dbReference type="ARBA" id="ARBA00022490"/>
    </source>
</evidence>
<organism evidence="6 7">
    <name type="scientific">Bursaphelenchus okinawaensis</name>
    <dbReference type="NCBI Taxonomy" id="465554"/>
    <lineage>
        <taxon>Eukaryota</taxon>
        <taxon>Metazoa</taxon>
        <taxon>Ecdysozoa</taxon>
        <taxon>Nematoda</taxon>
        <taxon>Chromadorea</taxon>
        <taxon>Rhabditida</taxon>
        <taxon>Tylenchina</taxon>
        <taxon>Tylenchomorpha</taxon>
        <taxon>Aphelenchoidea</taxon>
        <taxon>Aphelenchoididae</taxon>
        <taxon>Bursaphelenchus</taxon>
    </lineage>
</organism>
<dbReference type="GO" id="GO:0005516">
    <property type="term" value="F:calmodulin binding"/>
    <property type="evidence" value="ECO:0007669"/>
    <property type="project" value="UniProtKB-KW"/>
</dbReference>
<gene>
    <name evidence="6" type="ORF">BOKJ2_LOCUS9183</name>
</gene>
<dbReference type="AlphaFoldDB" id="A0A811L1A5"/>
<evidence type="ECO:0000256" key="5">
    <source>
        <dbReference type="SAM" id="MobiDB-lite"/>
    </source>
</evidence>
<dbReference type="CDD" id="cd23767">
    <property type="entry name" value="IQCD"/>
    <property type="match status" value="1"/>
</dbReference>
<dbReference type="PANTHER" id="PTHR22706">
    <property type="entry name" value="ASSEMBLY FACTOR FOR SPINDLE MICROTUBULES"/>
    <property type="match status" value="1"/>
</dbReference>
<evidence type="ECO:0000256" key="4">
    <source>
        <dbReference type="ARBA" id="ARBA00022860"/>
    </source>
</evidence>
<dbReference type="Gene3D" id="1.20.5.190">
    <property type="match status" value="3"/>
</dbReference>
<name>A0A811L1A5_9BILA</name>
<dbReference type="Proteomes" id="UP000783686">
    <property type="component" value="Unassembled WGS sequence"/>
</dbReference>
<accession>A0A811L1A5</accession>
<proteinExistence type="predicted"/>
<dbReference type="EMBL" id="CAJFCW020000004">
    <property type="protein sequence ID" value="CAG9114298.1"/>
    <property type="molecule type" value="Genomic_DNA"/>
</dbReference>
<feature type="compositionally biased region" description="Polar residues" evidence="5">
    <location>
        <begin position="296"/>
        <end position="317"/>
    </location>
</feature>
<reference evidence="6" key="1">
    <citation type="submission" date="2020-09" db="EMBL/GenBank/DDBJ databases">
        <authorList>
            <person name="Kikuchi T."/>
        </authorList>
    </citation>
    <scope>NUCLEOTIDE SEQUENCE</scope>
    <source>
        <strain evidence="6">SH1</strain>
    </source>
</reference>
<dbReference type="PROSITE" id="PS50096">
    <property type="entry name" value="IQ"/>
    <property type="match status" value="4"/>
</dbReference>
<dbReference type="InterPro" id="IPR051185">
    <property type="entry name" value="ASPM"/>
</dbReference>
<dbReference type="InterPro" id="IPR000048">
    <property type="entry name" value="IQ_motif_EF-hand-BS"/>
</dbReference>